<reference evidence="4" key="2">
    <citation type="submission" date="2016-07" db="EMBL/GenBank/DDBJ databases">
        <title>Evolution of pathogenesis and genome organization in the Tremellales.</title>
        <authorList>
            <person name="Cuomo C."/>
            <person name="Litvintseva A."/>
            <person name="Heitman J."/>
            <person name="Chen Y."/>
            <person name="Sun S."/>
            <person name="Springer D."/>
            <person name="Dromer F."/>
            <person name="Young S."/>
            <person name="Zeng Q."/>
            <person name="Chapman S."/>
            <person name="Gujja S."/>
            <person name="Saif S."/>
            <person name="Birren B."/>
        </authorList>
    </citation>
    <scope>NUCLEOTIDE SEQUENCE</scope>
    <source>
        <strain evidence="4">CBS 10737</strain>
    </source>
</reference>
<evidence type="ECO:0000259" key="2">
    <source>
        <dbReference type="Pfam" id="PF00326"/>
    </source>
</evidence>
<dbReference type="Pfam" id="PF07859">
    <property type="entry name" value="Abhydrolase_3"/>
    <property type="match status" value="1"/>
</dbReference>
<dbReference type="Gene3D" id="3.40.50.1820">
    <property type="entry name" value="alpha/beta hydrolase"/>
    <property type="match status" value="1"/>
</dbReference>
<gene>
    <name evidence="4" type="ORF">I206_05524</name>
</gene>
<dbReference type="SUPFAM" id="SSF53474">
    <property type="entry name" value="alpha/beta-Hydrolases"/>
    <property type="match status" value="1"/>
</dbReference>
<name>A0A1B9HZM8_9TREE</name>
<evidence type="ECO:0000313" key="4">
    <source>
        <dbReference type="EMBL" id="OCF48743.1"/>
    </source>
</evidence>
<feature type="domain" description="Peptidase S9 prolyl oligopeptidase catalytic" evidence="2">
    <location>
        <begin position="247"/>
        <end position="345"/>
    </location>
</feature>
<dbReference type="AlphaFoldDB" id="A0A1B9HZM8"/>
<evidence type="ECO:0008006" key="5">
    <source>
        <dbReference type="Google" id="ProtNLM"/>
    </source>
</evidence>
<dbReference type="GeneID" id="30173893"/>
<dbReference type="InterPro" id="IPR013094">
    <property type="entry name" value="AB_hydrolase_3"/>
</dbReference>
<dbReference type="PANTHER" id="PTHR48081">
    <property type="entry name" value="AB HYDROLASE SUPERFAMILY PROTEIN C4A8.06C"/>
    <property type="match status" value="1"/>
</dbReference>
<keyword evidence="1" id="KW-0378">Hydrolase</keyword>
<organism evidence="4">
    <name type="scientific">Kwoniella pini CBS 10737</name>
    <dbReference type="NCBI Taxonomy" id="1296096"/>
    <lineage>
        <taxon>Eukaryota</taxon>
        <taxon>Fungi</taxon>
        <taxon>Dikarya</taxon>
        <taxon>Basidiomycota</taxon>
        <taxon>Agaricomycotina</taxon>
        <taxon>Tremellomycetes</taxon>
        <taxon>Tremellales</taxon>
        <taxon>Cryptococcaceae</taxon>
        <taxon>Kwoniella</taxon>
    </lineage>
</organism>
<accession>A0A1B9HZM8</accession>
<dbReference type="PANTHER" id="PTHR48081:SF3">
    <property type="entry name" value="ALPHA_BETA HYDROLASE FOLD-3 DOMAIN-CONTAINING PROTEIN"/>
    <property type="match status" value="1"/>
</dbReference>
<dbReference type="InterPro" id="IPR001375">
    <property type="entry name" value="Peptidase_S9_cat"/>
</dbReference>
<reference evidence="4" key="1">
    <citation type="submission" date="2013-07" db="EMBL/GenBank/DDBJ databases">
        <title>The Genome Sequence of Cryptococcus pinus CBS10737.</title>
        <authorList>
            <consortium name="The Broad Institute Genome Sequencing Platform"/>
            <person name="Cuomo C."/>
            <person name="Litvintseva A."/>
            <person name="Chen Y."/>
            <person name="Heitman J."/>
            <person name="Sun S."/>
            <person name="Springer D."/>
            <person name="Dromer F."/>
            <person name="Young S.K."/>
            <person name="Zeng Q."/>
            <person name="Gargeya S."/>
            <person name="Fitzgerald M."/>
            <person name="Abouelleil A."/>
            <person name="Alvarado L."/>
            <person name="Berlin A.M."/>
            <person name="Chapman S.B."/>
            <person name="Dewar J."/>
            <person name="Goldberg J."/>
            <person name="Griggs A."/>
            <person name="Gujja S."/>
            <person name="Hansen M."/>
            <person name="Howarth C."/>
            <person name="Imamovic A."/>
            <person name="Larimer J."/>
            <person name="McCowan C."/>
            <person name="Murphy C."/>
            <person name="Pearson M."/>
            <person name="Priest M."/>
            <person name="Roberts A."/>
            <person name="Saif S."/>
            <person name="Shea T."/>
            <person name="Sykes S."/>
            <person name="Wortman J."/>
            <person name="Nusbaum C."/>
            <person name="Birren B."/>
        </authorList>
    </citation>
    <scope>NUCLEOTIDE SEQUENCE [LARGE SCALE GENOMIC DNA]</scope>
    <source>
        <strain evidence="4">CBS 10737</strain>
    </source>
</reference>
<dbReference type="GO" id="GO:0006508">
    <property type="term" value="P:proteolysis"/>
    <property type="evidence" value="ECO:0007669"/>
    <property type="project" value="InterPro"/>
</dbReference>
<protein>
    <recommendedName>
        <fullName evidence="5">Alpha/beta hydrolase fold-3 domain-containing protein</fullName>
    </recommendedName>
</protein>
<dbReference type="STRING" id="1296096.A0A1B9HZM8"/>
<dbReference type="Pfam" id="PF00326">
    <property type="entry name" value="Peptidase_S9"/>
    <property type="match status" value="1"/>
</dbReference>
<sequence length="346" mass="38825">MDTPVIPCPTPFIDHIAGQALGIDLPLRIWPAVKKDGEIGRELGKRPWVFWIHGGAFMYGKHYVPNAWVIPAFRSLSYHVVSVSYRFVPQVTHDDIVSDILTAYTWCRNNLEAVLGKGNVALDSFVSAGDSAGAHLALWCGNHLSPPPKAIVDIYGLTSLDDPFYSLSIPDLPLPILGNSSTEELDKALENRDPKNAVITSAFTLELEPYTSGTNYQPTIKDILRADMNVYTFKNGLKMNNIFRRYLFETEEDYTKELQKWSAMYHIDPANNYPPVIIVHGKSDTIVPVTQSHQLAEKLRKMGVEVRENYVDGMDHLFEAYLAGPEDPMWEKAVVPVLAFVKKHLG</sequence>
<dbReference type="KEGG" id="kpin:30173893"/>
<dbReference type="InterPro" id="IPR029058">
    <property type="entry name" value="AB_hydrolase_fold"/>
</dbReference>
<dbReference type="GO" id="GO:0008236">
    <property type="term" value="F:serine-type peptidase activity"/>
    <property type="evidence" value="ECO:0007669"/>
    <property type="project" value="InterPro"/>
</dbReference>
<dbReference type="InterPro" id="IPR050300">
    <property type="entry name" value="GDXG_lipolytic_enzyme"/>
</dbReference>
<evidence type="ECO:0000259" key="3">
    <source>
        <dbReference type="Pfam" id="PF07859"/>
    </source>
</evidence>
<dbReference type="OrthoDB" id="408631at2759"/>
<proteinExistence type="predicted"/>
<dbReference type="RefSeq" id="XP_019009962.2">
    <property type="nucleotide sequence ID" value="XM_019157244.2"/>
</dbReference>
<dbReference type="EMBL" id="KI894013">
    <property type="protein sequence ID" value="OCF48743.1"/>
    <property type="molecule type" value="Genomic_DNA"/>
</dbReference>
<feature type="domain" description="Alpha/beta hydrolase fold-3" evidence="3">
    <location>
        <begin position="49"/>
        <end position="160"/>
    </location>
</feature>
<evidence type="ECO:0000256" key="1">
    <source>
        <dbReference type="ARBA" id="ARBA00022801"/>
    </source>
</evidence>